<dbReference type="AlphaFoldDB" id="A0A8S8ZHP5"/>
<dbReference type="Proteomes" id="UP000433876">
    <property type="component" value="Unassembled WGS sequence"/>
</dbReference>
<comment type="caution">
    <text evidence="1">The sequence shown here is derived from an EMBL/GenBank/DDBJ whole genome shotgun (WGS) entry which is preliminary data.</text>
</comment>
<accession>A0A8S8ZHP5</accession>
<name>A0A8S8ZHP5_SORMA</name>
<gene>
    <name evidence="1" type="ORF">SMACR_05672</name>
</gene>
<dbReference type="VEuPathDB" id="FungiDB:SMAC_05672"/>
<protein>
    <submittedName>
        <fullName evidence="1">Uncharacterized protein</fullName>
    </submittedName>
</protein>
<reference evidence="1 2" key="1">
    <citation type="submission" date="2017-07" db="EMBL/GenBank/DDBJ databases">
        <title>Genome sequence of the Sordaria macrospora wild type strain R19027.</title>
        <authorList>
            <person name="Nowrousian M."/>
            <person name="Teichert I."/>
            <person name="Kueck U."/>
        </authorList>
    </citation>
    <scope>NUCLEOTIDE SEQUENCE [LARGE SCALE GENOMIC DNA]</scope>
    <source>
        <strain evidence="1 2">R19027</strain>
        <tissue evidence="1">Mycelium</tissue>
    </source>
</reference>
<organism evidence="1 2">
    <name type="scientific">Sordaria macrospora</name>
    <dbReference type="NCBI Taxonomy" id="5147"/>
    <lineage>
        <taxon>Eukaryota</taxon>
        <taxon>Fungi</taxon>
        <taxon>Dikarya</taxon>
        <taxon>Ascomycota</taxon>
        <taxon>Pezizomycotina</taxon>
        <taxon>Sordariomycetes</taxon>
        <taxon>Sordariomycetidae</taxon>
        <taxon>Sordariales</taxon>
        <taxon>Sordariaceae</taxon>
        <taxon>Sordaria</taxon>
    </lineage>
</organism>
<proteinExistence type="predicted"/>
<dbReference type="EMBL" id="NMPR01000147">
    <property type="protein sequence ID" value="KAA8629159.1"/>
    <property type="molecule type" value="Genomic_DNA"/>
</dbReference>
<sequence length="338" mass="39059">MAVFPQEIINLIVRQCDDYGTLWNLLTVSRACQEPVEQRLWPDHVRIVDDDGVKVLRRYTGRRFRFLRRVTLEQDFPMLEDEDLSCRETADEVRENDELLTRRIAAVFTAIKALEKGLNDESAAQTMNVALTITTPRQWLPYFHSLESIDIQDSLPFPFDSGPVLDHYARPFEGPRRDSRHGFARAVEERGSSSSSLSSGIQLYPSLKTLPYLIGYCARASLSYVESDGHRATLLFYTMKEFCDDFWYPSNERPGTRSKPKMIDGNDLENVLRAALEQGDYNFFNDACMMHGDVLPPTFFTWAKNWLKDPNTDSDFDDFLKEGCVLNQRVYTWKKETS</sequence>
<evidence type="ECO:0000313" key="2">
    <source>
        <dbReference type="Proteomes" id="UP000433876"/>
    </source>
</evidence>
<evidence type="ECO:0000313" key="1">
    <source>
        <dbReference type="EMBL" id="KAA8629159.1"/>
    </source>
</evidence>